<dbReference type="Proteomes" id="UP000008004">
    <property type="component" value="Chromosome"/>
</dbReference>
<dbReference type="KEGG" id="mia:OCU_46170"/>
<dbReference type="SUPFAM" id="SSF53335">
    <property type="entry name" value="S-adenosyl-L-methionine-dependent methyltransferases"/>
    <property type="match status" value="1"/>
</dbReference>
<keyword evidence="4" id="KW-0808">Transferase</keyword>
<organism evidence="7 8">
    <name type="scientific">Mycobacterium intracellulare (strain ATCC 13950 / DSM 43223 / JCM 6384 / NCTC 13025 / 3600)</name>
    <dbReference type="NCBI Taxonomy" id="487521"/>
    <lineage>
        <taxon>Bacteria</taxon>
        <taxon>Bacillati</taxon>
        <taxon>Actinomycetota</taxon>
        <taxon>Actinomycetes</taxon>
        <taxon>Mycobacteriales</taxon>
        <taxon>Mycobacteriaceae</taxon>
        <taxon>Mycobacterium</taxon>
        <taxon>Mycobacterium avium complex (MAC)</taxon>
    </lineage>
</organism>
<keyword evidence="5 6" id="KW-0949">S-adenosyl-L-methionine</keyword>
<dbReference type="InterPro" id="IPR011610">
    <property type="entry name" value="SAM_mthyl_Trfase_ML2640-like"/>
</dbReference>
<dbReference type="PANTHER" id="PTHR43619:SF2">
    <property type="entry name" value="S-ADENOSYL-L-METHIONINE-DEPENDENT METHYLTRANSFERASES SUPERFAMILY PROTEIN"/>
    <property type="match status" value="1"/>
</dbReference>
<dbReference type="InterPro" id="IPR029063">
    <property type="entry name" value="SAM-dependent_MTases_sf"/>
</dbReference>
<proteinExistence type="inferred from homology"/>
<dbReference type="Pfam" id="PF04072">
    <property type="entry name" value="LCM"/>
    <property type="match status" value="1"/>
</dbReference>
<dbReference type="GO" id="GO:0032259">
    <property type="term" value="P:methylation"/>
    <property type="evidence" value="ECO:0007669"/>
    <property type="project" value="UniProtKB-KW"/>
</dbReference>
<dbReference type="AlphaFoldDB" id="H8IUH3"/>
<gene>
    <name evidence="7" type="ordered locus">OCU_46170</name>
</gene>
<keyword evidence="3 6" id="KW-0489">Methyltransferase</keyword>
<dbReference type="PANTHER" id="PTHR43619">
    <property type="entry name" value="S-ADENOSYL-L-METHIONINE-DEPENDENT METHYLTRANSFERASE YKTD-RELATED"/>
    <property type="match status" value="1"/>
</dbReference>
<evidence type="ECO:0000313" key="8">
    <source>
        <dbReference type="Proteomes" id="UP000008004"/>
    </source>
</evidence>
<evidence type="ECO:0000256" key="5">
    <source>
        <dbReference type="ARBA" id="ARBA00022691"/>
    </source>
</evidence>
<dbReference type="EMBL" id="CP003322">
    <property type="protein sequence ID" value="AFC45836.1"/>
    <property type="molecule type" value="Genomic_DNA"/>
</dbReference>
<name>H8IUH3_MYCIA</name>
<evidence type="ECO:0000256" key="4">
    <source>
        <dbReference type="ARBA" id="ARBA00022679"/>
    </source>
</evidence>
<dbReference type="eggNOG" id="COG3315">
    <property type="taxonomic scope" value="Bacteria"/>
</dbReference>
<sequence length="343" mass="37546">MYAILWPEWCGTAEEKVRIGRRIPGGGGASEKGGLAVRRDDDSWDLTSHVGATATLVAAGRARATNSAEPLIEDPFAEPLVRAVGIEFLIRWATGELRASDVDDPEAAWGLQRMTTELVARTRYFDQFLADATATGIRQAVILASGLDARGYRLSWPPGMTVYEIDQPDVLQFKAETLAQLGAEPTAHLRMVQADLRHDWPAALLRSGFDPAQPTAWIAEGLFGYLPPEAQDRLLDNVTHLSAPGSQMAMETFVGSSDLDSQRVEEIIRGATRSWRDHGFHLDIWSLNYSGARSDVSDYLDNHGWRSVGTTAAQLLADHGLPAMPGNHRPPSDKPSYYISVLA</sequence>
<comment type="similarity">
    <text evidence="2 6">Belongs to the UPF0677 family.</text>
</comment>
<evidence type="ECO:0000256" key="1">
    <source>
        <dbReference type="ARBA" id="ARBA00003907"/>
    </source>
</evidence>
<dbReference type="InterPro" id="IPR007213">
    <property type="entry name" value="Ppm1/Ppm2/Tcmp"/>
</dbReference>
<reference evidence="7 8" key="1">
    <citation type="journal article" date="2012" name="J. Bacteriol.">
        <title>Complete genome sequence of Mycobacterium intracellulare strain ATCC 13950T.</title>
        <authorList>
            <person name="Kim B.J."/>
            <person name="Choi B.S."/>
            <person name="Lim J.S."/>
            <person name="Choi I.Y."/>
            <person name="Lee J.H."/>
            <person name="Chun J."/>
            <person name="Kook Y.H."/>
            <person name="Kim B.J."/>
        </authorList>
    </citation>
    <scope>NUCLEOTIDE SEQUENCE [LARGE SCALE GENOMIC DNA]</scope>
    <source>
        <strain evidence="8">ATCC 13950 / DSM 43223 / JCM 6384 / NCTC 13025 / 3600</strain>
    </source>
</reference>
<evidence type="ECO:0000256" key="2">
    <source>
        <dbReference type="ARBA" id="ARBA00008138"/>
    </source>
</evidence>
<evidence type="ECO:0000256" key="3">
    <source>
        <dbReference type="ARBA" id="ARBA00022603"/>
    </source>
</evidence>
<evidence type="ECO:0000256" key="6">
    <source>
        <dbReference type="RuleBase" id="RU362030"/>
    </source>
</evidence>
<dbReference type="GO" id="GO:0008168">
    <property type="term" value="F:methyltransferase activity"/>
    <property type="evidence" value="ECO:0007669"/>
    <property type="project" value="UniProtKB-UniRule"/>
</dbReference>
<evidence type="ECO:0000313" key="7">
    <source>
        <dbReference type="EMBL" id="AFC45836.1"/>
    </source>
</evidence>
<dbReference type="NCBIfam" id="TIGR00027">
    <property type="entry name" value="mthyl_TIGR00027"/>
    <property type="match status" value="1"/>
</dbReference>
<dbReference type="Gene3D" id="3.40.50.150">
    <property type="entry name" value="Vaccinia Virus protein VP39"/>
    <property type="match status" value="1"/>
</dbReference>
<protein>
    <recommendedName>
        <fullName evidence="6">S-adenosyl-L-methionine-dependent methyltransferase</fullName>
        <ecNumber evidence="6">2.1.1.-</ecNumber>
    </recommendedName>
</protein>
<dbReference type="HOGENOM" id="CLU_056160_2_1_11"/>
<dbReference type="EC" id="2.1.1.-" evidence="6"/>
<comment type="function">
    <text evidence="1 6">Exhibits S-adenosyl-L-methionine-dependent methyltransferase activity.</text>
</comment>
<accession>H8IUH3</accession>
<dbReference type="PATRIC" id="fig|487521.10.peg.4624"/>